<dbReference type="EMBL" id="X98347">
    <property type="protein sequence ID" value="CAA66991.1"/>
    <property type="molecule type" value="Genomic_DNA"/>
</dbReference>
<organism evidence="2">
    <name type="scientific">Leishmania donovani</name>
    <dbReference type="NCBI Taxonomy" id="5661"/>
    <lineage>
        <taxon>Eukaryota</taxon>
        <taxon>Discoba</taxon>
        <taxon>Euglenozoa</taxon>
        <taxon>Kinetoplastea</taxon>
        <taxon>Metakinetoplastina</taxon>
        <taxon>Trypanosomatida</taxon>
        <taxon>Trypanosomatidae</taxon>
        <taxon>Leishmaniinae</taxon>
        <taxon>Leishmania</taxon>
    </lineage>
</organism>
<protein>
    <submittedName>
        <fullName evidence="2">ORF protein</fullName>
    </submittedName>
</protein>
<accession>O03187</accession>
<reference evidence="2" key="1">
    <citation type="journal article" date="1999" name="Beijing Da Xue Xue Bao Zi Ran Ke Xue Bao">
        <title>Characterization of kinetoplast DNA minicircles from Indian isolate of Leishmania donovani.</title>
        <authorList>
            <person name="Singh N."/>
            <person name="Curran M."/>
            <person name="Middleton D."/>
            <person name="Rastogi A.K."/>
        </authorList>
    </citation>
    <scope>NUCLEOTIDE SEQUENCE</scope>
    <source>
        <strain evidence="2">RMRI</strain>
    </source>
</reference>
<proteinExistence type="predicted"/>
<keyword evidence="1" id="KW-1133">Transmembrane helix</keyword>
<feature type="transmembrane region" description="Helical" evidence="1">
    <location>
        <begin position="64"/>
        <end position="85"/>
    </location>
</feature>
<evidence type="ECO:0000256" key="1">
    <source>
        <dbReference type="SAM" id="Phobius"/>
    </source>
</evidence>
<geneLocation type="mitochondrion" evidence="2"/>
<keyword evidence="1" id="KW-0472">Membrane</keyword>
<dbReference type="AlphaFoldDB" id="O03187"/>
<gene>
    <name evidence="2" type="primary">ORF</name>
</gene>
<reference evidence="2" key="2">
    <citation type="journal article" date="1999" name="Biochim. Biophys. Acta">
        <title>Kinetoplast DNA minicircles of Leishmania donovani express a protein product.</title>
        <authorList>
            <person name="Singh N."/>
            <person name="Rastogi A.K."/>
        </authorList>
    </citation>
    <scope>NUCLEOTIDE SEQUENCE</scope>
    <source>
        <strain evidence="2">RMRI</strain>
    </source>
</reference>
<sequence length="95" mass="11274">MGLRLALACLKLVCFYLVNNLVISFYKYVFALDWSCCFYCLDCSGWMLVLGIMEGLDLGLDMRFRVWSLGFIMRFVLYICIYYVICNAFDLRVRW</sequence>
<keyword evidence="1" id="KW-0812">Transmembrane</keyword>
<name>O03187_LEIDO</name>
<evidence type="ECO:0000313" key="2">
    <source>
        <dbReference type="EMBL" id="CAA66991.1"/>
    </source>
</evidence>
<feature type="transmembrane region" description="Helical" evidence="1">
    <location>
        <begin position="30"/>
        <end position="52"/>
    </location>
</feature>